<dbReference type="GeneID" id="7272741"/>
<evidence type="ECO:0000313" key="3">
    <source>
        <dbReference type="EMBL" id="ACL17228.1"/>
    </source>
</evidence>
<dbReference type="PANTHER" id="PTHR35526:SF3">
    <property type="entry name" value="ANTI-SIGMA-F FACTOR RSBW"/>
    <property type="match status" value="1"/>
</dbReference>
<dbReference type="InterPro" id="IPR016181">
    <property type="entry name" value="Acyl_CoA_acyltransferase"/>
</dbReference>
<dbReference type="InterPro" id="IPR003594">
    <property type="entry name" value="HATPase_dom"/>
</dbReference>
<dbReference type="Proteomes" id="UP000002457">
    <property type="component" value="Chromosome"/>
</dbReference>
<evidence type="ECO:0000256" key="1">
    <source>
        <dbReference type="ARBA" id="ARBA00022527"/>
    </source>
</evidence>
<dbReference type="InterPro" id="IPR050267">
    <property type="entry name" value="Anti-sigma-factor_SerPK"/>
</dbReference>
<dbReference type="eggNOG" id="arCOG06892">
    <property type="taxonomic scope" value="Archaea"/>
</dbReference>
<dbReference type="GO" id="GO:0016747">
    <property type="term" value="F:acyltransferase activity, transferring groups other than amino-acyl groups"/>
    <property type="evidence" value="ECO:0007669"/>
    <property type="project" value="InterPro"/>
</dbReference>
<dbReference type="Pfam" id="PF00583">
    <property type="entry name" value="Acetyltransf_1"/>
    <property type="match status" value="1"/>
</dbReference>
<dbReference type="OrthoDB" id="111995at2157"/>
<dbReference type="STRING" id="521011.Mpal_1924"/>
<dbReference type="CDD" id="cd16936">
    <property type="entry name" value="HATPase_RsbW-like"/>
    <property type="match status" value="1"/>
</dbReference>
<dbReference type="Pfam" id="PF13581">
    <property type="entry name" value="HATPase_c_2"/>
    <property type="match status" value="1"/>
</dbReference>
<dbReference type="Gene3D" id="3.30.565.10">
    <property type="entry name" value="Histidine kinase-like ATPase, C-terminal domain"/>
    <property type="match status" value="1"/>
</dbReference>
<keyword evidence="4" id="KW-1185">Reference proteome</keyword>
<keyword evidence="3" id="KW-0418">Kinase</keyword>
<dbReference type="AlphaFoldDB" id="B8GKT2"/>
<keyword evidence="1 3" id="KW-0723">Serine/threonine-protein kinase</keyword>
<organism evidence="3 4">
    <name type="scientific">Methanosphaerula palustris (strain ATCC BAA-1556 / DSM 19958 / E1-9c)</name>
    <dbReference type="NCBI Taxonomy" id="521011"/>
    <lineage>
        <taxon>Archaea</taxon>
        <taxon>Methanobacteriati</taxon>
        <taxon>Methanobacteriota</taxon>
        <taxon>Stenosarchaea group</taxon>
        <taxon>Methanomicrobia</taxon>
        <taxon>Methanomicrobiales</taxon>
        <taxon>Methanoregulaceae</taxon>
        <taxon>Methanosphaerula</taxon>
    </lineage>
</organism>
<sequence length="492" mass="53384">MKTDDRDRCQLQVPAEPQYLPMALHLVSDIAELAGFDQRDRQRIEVAVEEAVSNVITHAYPEGGGVCGLTGVITPTGLEIRIHDTGLPFDPEQIPDFRPDPDGKTASSGLGSHLIRHLMDEMEFCNLGNGGKETRFVRYLPHASIFEGAGHPVQTDDVVVTDPGEIAIRLMDPVEAVEVARCVYDAYGYSYVYEHIYYPDRLRAMNHEGSLISAVAVTGTGDVAGHVALVFDPLDPGSAEVAIAATKCRYRGHAVVPRLVTFLEQVGREQGLTCLFSQPVTAHTISQHVFHKLGYHTSGFLLAHAPATLSFHRIAEDLAQRESVAIACKYLVSPEAVTLYPPSVHARMVGAICADIGLPATIAPGQFLDDAVRTELQSVIKTGMLVASIHFSRFGADLSMAVRHEVIRLKREGVQVIEASLDLSDPAAASAAGLLEDLGFIFTGIIPTGAGGAQLLMQYLNGIVIDYQALRLESDFSKELLEYIRLHDPQSG</sequence>
<dbReference type="SUPFAM" id="SSF55874">
    <property type="entry name" value="ATPase domain of HSP90 chaperone/DNA topoisomerase II/histidine kinase"/>
    <property type="match status" value="1"/>
</dbReference>
<name>B8GKT2_METPE</name>
<dbReference type="GO" id="GO:0004674">
    <property type="term" value="F:protein serine/threonine kinase activity"/>
    <property type="evidence" value="ECO:0007669"/>
    <property type="project" value="UniProtKB-KW"/>
</dbReference>
<dbReference type="SUPFAM" id="SSF55729">
    <property type="entry name" value="Acyl-CoA N-acyltransferases (Nat)"/>
    <property type="match status" value="1"/>
</dbReference>
<dbReference type="InterPro" id="IPR036890">
    <property type="entry name" value="HATPase_C_sf"/>
</dbReference>
<accession>B8GKT2</accession>
<evidence type="ECO:0000259" key="2">
    <source>
        <dbReference type="PROSITE" id="PS51186"/>
    </source>
</evidence>
<dbReference type="InterPro" id="IPR000182">
    <property type="entry name" value="GNAT_dom"/>
</dbReference>
<dbReference type="PROSITE" id="PS51186">
    <property type="entry name" value="GNAT"/>
    <property type="match status" value="1"/>
</dbReference>
<dbReference type="KEGG" id="mpl:Mpal_1924"/>
<evidence type="ECO:0000313" key="4">
    <source>
        <dbReference type="Proteomes" id="UP000002457"/>
    </source>
</evidence>
<dbReference type="EMBL" id="CP001338">
    <property type="protein sequence ID" value="ACL17228.1"/>
    <property type="molecule type" value="Genomic_DNA"/>
</dbReference>
<protein>
    <submittedName>
        <fullName evidence="3">Putative anti-sigma regulatory factor, serine/threonine protein kinase</fullName>
    </submittedName>
</protein>
<feature type="domain" description="N-acetyltransferase" evidence="2">
    <location>
        <begin position="166"/>
        <end position="316"/>
    </location>
</feature>
<dbReference type="Gene3D" id="3.40.630.30">
    <property type="match status" value="1"/>
</dbReference>
<dbReference type="RefSeq" id="WP_012618547.1">
    <property type="nucleotide sequence ID" value="NC_011832.1"/>
</dbReference>
<dbReference type="HOGENOM" id="CLU_040525_0_0_2"/>
<dbReference type="PANTHER" id="PTHR35526">
    <property type="entry name" value="ANTI-SIGMA-F FACTOR RSBW-RELATED"/>
    <property type="match status" value="1"/>
</dbReference>
<keyword evidence="3" id="KW-0808">Transferase</keyword>
<gene>
    <name evidence="3" type="ordered locus">Mpal_1924</name>
</gene>
<proteinExistence type="predicted"/>
<reference evidence="3 4" key="1">
    <citation type="journal article" date="2015" name="Genome Announc.">
        <title>Complete Genome Sequence of Methanosphaerula palustris E1-9CT, a Hydrogenotrophic Methanogen Isolated from a Minerotrophic Fen Peatland.</title>
        <authorList>
            <person name="Cadillo-Quiroz H."/>
            <person name="Browne P."/>
            <person name="Kyrpides N."/>
            <person name="Woyke T."/>
            <person name="Goodwin L."/>
            <person name="Detter C."/>
            <person name="Yavitt J.B."/>
            <person name="Zinder S.H."/>
        </authorList>
    </citation>
    <scope>NUCLEOTIDE SEQUENCE [LARGE SCALE GENOMIC DNA]</scope>
    <source>
        <strain evidence="4">ATCC BAA-1556 / DSM 19958 / E1-9c</strain>
    </source>
</reference>